<proteinExistence type="predicted"/>
<accession>A0A0E9Q0Z4</accession>
<evidence type="ECO:0000313" key="1">
    <source>
        <dbReference type="EMBL" id="JAH10561.1"/>
    </source>
</evidence>
<sequence length="28" mass="3099">MPVVSCYTCLCCLKVTVLTGYVQEMGEK</sequence>
<reference evidence="1" key="1">
    <citation type="submission" date="2014-11" db="EMBL/GenBank/DDBJ databases">
        <authorList>
            <person name="Amaro Gonzalez C."/>
        </authorList>
    </citation>
    <scope>NUCLEOTIDE SEQUENCE</scope>
</reference>
<dbReference type="AlphaFoldDB" id="A0A0E9Q0Z4"/>
<dbReference type="EMBL" id="GBXM01098016">
    <property type="protein sequence ID" value="JAH10561.1"/>
    <property type="molecule type" value="Transcribed_RNA"/>
</dbReference>
<protein>
    <submittedName>
        <fullName evidence="1">Uncharacterized protein</fullName>
    </submittedName>
</protein>
<name>A0A0E9Q0Z4_ANGAN</name>
<organism evidence="1">
    <name type="scientific">Anguilla anguilla</name>
    <name type="common">European freshwater eel</name>
    <name type="synonym">Muraena anguilla</name>
    <dbReference type="NCBI Taxonomy" id="7936"/>
    <lineage>
        <taxon>Eukaryota</taxon>
        <taxon>Metazoa</taxon>
        <taxon>Chordata</taxon>
        <taxon>Craniata</taxon>
        <taxon>Vertebrata</taxon>
        <taxon>Euteleostomi</taxon>
        <taxon>Actinopterygii</taxon>
        <taxon>Neopterygii</taxon>
        <taxon>Teleostei</taxon>
        <taxon>Anguilliformes</taxon>
        <taxon>Anguillidae</taxon>
        <taxon>Anguilla</taxon>
    </lineage>
</organism>
<reference evidence="1" key="2">
    <citation type="journal article" date="2015" name="Fish Shellfish Immunol.">
        <title>Early steps in the European eel (Anguilla anguilla)-Vibrio vulnificus interaction in the gills: Role of the RtxA13 toxin.</title>
        <authorList>
            <person name="Callol A."/>
            <person name="Pajuelo D."/>
            <person name="Ebbesson L."/>
            <person name="Teles M."/>
            <person name="MacKenzie S."/>
            <person name="Amaro C."/>
        </authorList>
    </citation>
    <scope>NUCLEOTIDE SEQUENCE</scope>
</reference>